<feature type="region of interest" description="Disordered" evidence="3">
    <location>
        <begin position="1"/>
        <end position="20"/>
    </location>
</feature>
<organism evidence="5 6">
    <name type="scientific">Clupea harengus</name>
    <name type="common">Atlantic herring</name>
    <dbReference type="NCBI Taxonomy" id="7950"/>
    <lineage>
        <taxon>Eukaryota</taxon>
        <taxon>Metazoa</taxon>
        <taxon>Chordata</taxon>
        <taxon>Craniata</taxon>
        <taxon>Vertebrata</taxon>
        <taxon>Euteleostomi</taxon>
        <taxon>Actinopterygii</taxon>
        <taxon>Neopterygii</taxon>
        <taxon>Teleostei</taxon>
        <taxon>Clupei</taxon>
        <taxon>Clupeiformes</taxon>
        <taxon>Clupeoidei</taxon>
        <taxon>Clupeidae</taxon>
        <taxon>Clupea</taxon>
    </lineage>
</organism>
<proteinExistence type="inferred from homology"/>
<dbReference type="RefSeq" id="XP_012670528.2">
    <property type="nucleotide sequence ID" value="XM_012815074.3"/>
</dbReference>
<evidence type="ECO:0000256" key="3">
    <source>
        <dbReference type="SAM" id="MobiDB-lite"/>
    </source>
</evidence>
<keyword evidence="4" id="KW-0472">Membrane</keyword>
<reference evidence="6" key="1">
    <citation type="submission" date="2025-08" db="UniProtKB">
        <authorList>
            <consortium name="RefSeq"/>
        </authorList>
    </citation>
    <scope>IDENTIFICATION</scope>
</reference>
<dbReference type="AlphaFoldDB" id="A0A6P3VF21"/>
<comment type="similarity">
    <text evidence="1">Belongs to the RGS7BP/RGS9BP family.</text>
</comment>
<dbReference type="GeneID" id="105889281"/>
<keyword evidence="4" id="KW-0812">Transmembrane</keyword>
<gene>
    <name evidence="6" type="primary">LOC105889281</name>
</gene>
<evidence type="ECO:0000313" key="6">
    <source>
        <dbReference type="RefSeq" id="XP_012670528.2"/>
    </source>
</evidence>
<evidence type="ECO:0000256" key="4">
    <source>
        <dbReference type="SAM" id="Phobius"/>
    </source>
</evidence>
<accession>A0A6P3VF21</accession>
<dbReference type="PANTHER" id="PTHR21029">
    <property type="entry name" value="R-SEVEN BINDING PROTEIN (R7BP) HOMOLOG"/>
    <property type="match status" value="1"/>
</dbReference>
<evidence type="ECO:0000313" key="5">
    <source>
        <dbReference type="Proteomes" id="UP000515152"/>
    </source>
</evidence>
<evidence type="ECO:0000256" key="1">
    <source>
        <dbReference type="ARBA" id="ARBA00007457"/>
    </source>
</evidence>
<protein>
    <submittedName>
        <fullName evidence="6">Regulator of G-protein signaling 9-binding protein</fullName>
    </submittedName>
</protein>
<dbReference type="Proteomes" id="UP000515152">
    <property type="component" value="Chromosome 17"/>
</dbReference>
<keyword evidence="2" id="KW-0734">Signal transduction inhibitor</keyword>
<evidence type="ECO:0000256" key="2">
    <source>
        <dbReference type="ARBA" id="ARBA00022700"/>
    </source>
</evidence>
<name>A0A6P3VF21_CLUHA</name>
<feature type="transmembrane region" description="Helical" evidence="4">
    <location>
        <begin position="232"/>
        <end position="255"/>
    </location>
</feature>
<keyword evidence="5" id="KW-1185">Reference proteome</keyword>
<sequence>MPLSNNKVADDGTACEANTPEEGKTMVDSLIKVVACHRHLASCVGGSTDSPHLRQELRQTRERAQKLTLSCRQHLTSRLRDKGLPEAERKDAELLWVAFSSSLELFYADMCKVFNMGNNFSLANTCALVQTGMQGDTHEVAARALSLPDLQHEGTGAQSDSVERQELSQLEQEMTQVDRTIEDMELKVNVLRWTVEARGPQNGELVSTDSASLTLMAGDEEAPGGTAERSQIFMIMVICGVAAVAVGISLSVIFLA</sequence>
<dbReference type="InterPro" id="IPR026512">
    <property type="entry name" value="RGS7BP/RGS9BP"/>
</dbReference>
<keyword evidence="4" id="KW-1133">Transmembrane helix</keyword>
<dbReference type="OrthoDB" id="6358515at2759"/>
<dbReference type="KEGG" id="char:105889281"/>
<dbReference type="GO" id="GO:0009968">
    <property type="term" value="P:negative regulation of signal transduction"/>
    <property type="evidence" value="ECO:0007669"/>
    <property type="project" value="UniProtKB-KW"/>
</dbReference>